<dbReference type="InterPro" id="IPR036640">
    <property type="entry name" value="ABC1_TM_sf"/>
</dbReference>
<keyword evidence="4 7" id="KW-1133">Transmembrane helix</keyword>
<sequence length="822" mass="94660">MSTTLAAPAKLKSLLLNLHTHCIGLHVNDVTPKVYFKLLIRHLLQISRSNAAHPKLRRRAQILLVSLFLSGVTLFSGVTYSTFKIILKCYKFYKFPWKRRNRRPLIRRTRSQMQLDSGARIMYIPEVELVDRQSPDDNKFMNATDKKKRKRIFIPPKDNDVYEHDKFLFKNVELERAKNSQLFYSKFLNQMNVLSKILIPTVFDKNSLLLTAQIFFLVMRTWLSLFVAKLDGQIVKNIIAGRGRSFLWDLGCWFLIAVPASYTNSAIKLLQRKLSLNFRVNLTRYIHDMYLDKRLTFYKLIFDAKASNSVIKNIDNSITNDVAKFCDATCSVFANIAKPVIDLIFFSVYLRDNLGTVGVAGIFVNYFITGFILRKYTPPLGKLASERSASDGDYYNYHLNMINNSEEIAFYQGTAVERTKVKELYDVLMEKMLLVDKVKFGYNMLEDYVLKYTWSGLGYVFASIPIVMSTLATGINSEEKNMKEFIVNKRLMLSLADAGSRLMHSIKDISQLTGYTNRIFTLLSVLHRVHSLNFNYGAVPSILSIRTEDASRNSNLLPTPDTSQDAIRGTIQRNFNGIRLENIDVIIPSVRASEGIKLINKLTFQIPLHIDPITSKSNSIQDLSKANDIKLPFLQGSGSSLLGGTLRDQIIYPMSSDEFFDRGFRDKELVQILVEVKLDYLLKRGVGLTYLDAIADWKDLLSGGEKQRVNFARIMFHKPLYVVLDEATNAISVDMEDYLFNLLKRYRFNFISISQRPTLIKYHEMLLEIGENRDGKWQLQAVGTDEAITSIDNEIEELERKLERVKDWEDERKKLREKLEII</sequence>
<dbReference type="GO" id="GO:0005524">
    <property type="term" value="F:ATP binding"/>
    <property type="evidence" value="ECO:0007669"/>
    <property type="project" value="InterPro"/>
</dbReference>
<evidence type="ECO:0000259" key="8">
    <source>
        <dbReference type="PROSITE" id="PS50893"/>
    </source>
</evidence>
<dbReference type="PROSITE" id="PS00211">
    <property type="entry name" value="ABC_TRANSPORTER_1"/>
    <property type="match status" value="1"/>
</dbReference>
<evidence type="ECO:0000259" key="9">
    <source>
        <dbReference type="PROSITE" id="PS50929"/>
    </source>
</evidence>
<feature type="transmembrane region" description="Helical" evidence="7">
    <location>
        <begin position="62"/>
        <end position="83"/>
    </location>
</feature>
<dbReference type="InterPro" id="IPR050835">
    <property type="entry name" value="ABC_transporter_sub-D"/>
</dbReference>
<keyword evidence="6" id="KW-0175">Coiled coil</keyword>
<dbReference type="GO" id="GO:0140359">
    <property type="term" value="F:ABC-type transporter activity"/>
    <property type="evidence" value="ECO:0007669"/>
    <property type="project" value="InterPro"/>
</dbReference>
<dbReference type="GO" id="GO:0006635">
    <property type="term" value="P:fatty acid beta-oxidation"/>
    <property type="evidence" value="ECO:0007669"/>
    <property type="project" value="TreeGrafter"/>
</dbReference>
<keyword evidence="5 7" id="KW-0472">Membrane</keyword>
<evidence type="ECO:0000256" key="3">
    <source>
        <dbReference type="ARBA" id="ARBA00022692"/>
    </source>
</evidence>
<evidence type="ECO:0000313" key="10">
    <source>
        <dbReference type="EMBL" id="EEU09084.1"/>
    </source>
</evidence>
<evidence type="ECO:0000256" key="7">
    <source>
        <dbReference type="SAM" id="Phobius"/>
    </source>
</evidence>
<feature type="transmembrane region" description="Helical" evidence="7">
    <location>
        <begin position="354"/>
        <end position="373"/>
    </location>
</feature>
<dbReference type="PANTHER" id="PTHR11384:SF67">
    <property type="entry name" value="ATP-BINDING CASSETTE SUB-FAMILY D MEMBER 1"/>
    <property type="match status" value="1"/>
</dbReference>
<dbReference type="OrthoDB" id="422637at2759"/>
<dbReference type="GO" id="GO:0007031">
    <property type="term" value="P:peroxisome organization"/>
    <property type="evidence" value="ECO:0007669"/>
    <property type="project" value="TreeGrafter"/>
</dbReference>
<protein>
    <submittedName>
        <fullName evidence="10">Pxa1p</fullName>
    </submittedName>
</protein>
<dbReference type="InterPro" id="IPR011527">
    <property type="entry name" value="ABC1_TM_dom"/>
</dbReference>
<dbReference type="InterPro" id="IPR003439">
    <property type="entry name" value="ABC_transporter-like_ATP-bd"/>
</dbReference>
<dbReference type="Gene3D" id="3.40.50.300">
    <property type="entry name" value="P-loop containing nucleotide triphosphate hydrolases"/>
    <property type="match status" value="1"/>
</dbReference>
<dbReference type="PROSITE" id="PS50929">
    <property type="entry name" value="ABC_TM1F"/>
    <property type="match status" value="1"/>
</dbReference>
<dbReference type="GO" id="GO:0042760">
    <property type="term" value="P:very long-chain fatty acid catabolic process"/>
    <property type="evidence" value="ECO:0007669"/>
    <property type="project" value="TreeGrafter"/>
</dbReference>
<dbReference type="Proteomes" id="UP000008073">
    <property type="component" value="Unassembled WGS sequence"/>
</dbReference>
<dbReference type="FunFam" id="1.20.1560.10:FF:000186">
    <property type="entry name" value="Long-chain fatty acid transporter subunit"/>
    <property type="match status" value="1"/>
</dbReference>
<reference evidence="10 11" key="1">
    <citation type="journal article" date="2009" name="Genome Res.">
        <title>Genome structure of a Saccharomyces cerevisiae strain widely used in bioethanol production.</title>
        <authorList>
            <person name="Argueso J.L."/>
            <person name="Carazzolle M.F."/>
            <person name="Mieczkowski P.A."/>
            <person name="Duarte F.M."/>
            <person name="Netto O.V."/>
            <person name="Missawa S.K."/>
            <person name="Galzerani F."/>
            <person name="Costa G.G."/>
            <person name="Vidal R.O."/>
            <person name="Noronha M.F."/>
            <person name="Dominska M."/>
            <person name="Andrietta M.G."/>
            <person name="Andrietta S.R."/>
            <person name="Cunha A.F."/>
            <person name="Gomes L.H."/>
            <person name="Tavares F.C."/>
            <person name="Alcarde A.R."/>
            <person name="Dietrich F.S."/>
            <person name="McCusker J.H."/>
            <person name="Petes T.D."/>
            <person name="Pereira G.A."/>
        </authorList>
    </citation>
    <scope>NUCLEOTIDE SEQUENCE [LARGE SCALE GENOMIC DNA]</scope>
    <source>
        <strain evidence="10 11">JAY291</strain>
    </source>
</reference>
<evidence type="ECO:0000256" key="2">
    <source>
        <dbReference type="ARBA" id="ARBA00022448"/>
    </source>
</evidence>
<dbReference type="GO" id="GO:0016887">
    <property type="term" value="F:ATP hydrolysis activity"/>
    <property type="evidence" value="ECO:0007669"/>
    <property type="project" value="InterPro"/>
</dbReference>
<dbReference type="PANTHER" id="PTHR11384">
    <property type="entry name" value="ATP-BINDING CASSETTE, SUB-FAMILY D MEMBER"/>
    <property type="match status" value="1"/>
</dbReference>
<dbReference type="AlphaFoldDB" id="C7GJ98"/>
<comment type="similarity">
    <text evidence="1">Belongs to the ABC transporter superfamily. ABCD family. Peroxisomal fatty acyl CoA transporter (TC 3.A.1.203) subfamily.</text>
</comment>
<dbReference type="GO" id="GO:0005778">
    <property type="term" value="C:peroxisomal membrane"/>
    <property type="evidence" value="ECO:0007669"/>
    <property type="project" value="TreeGrafter"/>
</dbReference>
<evidence type="ECO:0000256" key="4">
    <source>
        <dbReference type="ARBA" id="ARBA00022989"/>
    </source>
</evidence>
<evidence type="ECO:0000313" key="11">
    <source>
        <dbReference type="Proteomes" id="UP000008073"/>
    </source>
</evidence>
<evidence type="ECO:0000256" key="5">
    <source>
        <dbReference type="ARBA" id="ARBA00023136"/>
    </source>
</evidence>
<dbReference type="EMBL" id="ACFL01000007">
    <property type="protein sequence ID" value="EEU09084.1"/>
    <property type="molecule type" value="Genomic_DNA"/>
</dbReference>
<keyword evidence="3 7" id="KW-0812">Transmembrane</keyword>
<evidence type="ECO:0000256" key="6">
    <source>
        <dbReference type="SAM" id="Coils"/>
    </source>
</evidence>
<feature type="domain" description="ABC transporter" evidence="8">
    <location>
        <begin position="527"/>
        <end position="818"/>
    </location>
</feature>
<feature type="coiled-coil region" evidence="6">
    <location>
        <begin position="781"/>
        <end position="818"/>
    </location>
</feature>
<comment type="caution">
    <text evidence="10">The sequence shown here is derived from an EMBL/GenBank/DDBJ whole genome shotgun (WGS) entry which is preliminary data.</text>
</comment>
<gene>
    <name evidence="10" type="primary">PXA1</name>
    <name evidence="10" type="ORF">C1Q_00194</name>
</gene>
<feature type="transmembrane region" description="Helical" evidence="7">
    <location>
        <begin position="452"/>
        <end position="475"/>
    </location>
</feature>
<dbReference type="Gene3D" id="1.20.1560.10">
    <property type="entry name" value="ABC transporter type 1, transmembrane domain"/>
    <property type="match status" value="1"/>
</dbReference>
<proteinExistence type="inferred from homology"/>
<dbReference type="GO" id="GO:0005324">
    <property type="term" value="F:long-chain fatty acid transmembrane transporter activity"/>
    <property type="evidence" value="ECO:0007669"/>
    <property type="project" value="TreeGrafter"/>
</dbReference>
<dbReference type="SUPFAM" id="SSF52540">
    <property type="entry name" value="P-loop containing nucleoside triphosphate hydrolases"/>
    <property type="match status" value="1"/>
</dbReference>
<evidence type="ECO:0000256" key="1">
    <source>
        <dbReference type="ARBA" id="ARBA00008575"/>
    </source>
</evidence>
<accession>C7GJ98</accession>
<dbReference type="GO" id="GO:0015910">
    <property type="term" value="P:long-chain fatty acid import into peroxisome"/>
    <property type="evidence" value="ECO:0007669"/>
    <property type="project" value="TreeGrafter"/>
</dbReference>
<dbReference type="InterPro" id="IPR017871">
    <property type="entry name" value="ABC_transporter-like_CS"/>
</dbReference>
<dbReference type="SUPFAM" id="SSF90123">
    <property type="entry name" value="ABC transporter transmembrane region"/>
    <property type="match status" value="1"/>
</dbReference>
<dbReference type="Pfam" id="PF06472">
    <property type="entry name" value="ABC_membrane_2"/>
    <property type="match status" value="1"/>
</dbReference>
<keyword evidence="2" id="KW-0813">Transport</keyword>
<dbReference type="InterPro" id="IPR027417">
    <property type="entry name" value="P-loop_NTPase"/>
</dbReference>
<name>C7GJ98_YEAS2</name>
<dbReference type="PROSITE" id="PS50893">
    <property type="entry name" value="ABC_TRANSPORTER_2"/>
    <property type="match status" value="1"/>
</dbReference>
<organism evidence="10 11">
    <name type="scientific">Saccharomyces cerevisiae (strain JAY291)</name>
    <name type="common">Baker's yeast</name>
    <dbReference type="NCBI Taxonomy" id="574961"/>
    <lineage>
        <taxon>Eukaryota</taxon>
        <taxon>Fungi</taxon>
        <taxon>Dikarya</taxon>
        <taxon>Ascomycota</taxon>
        <taxon>Saccharomycotina</taxon>
        <taxon>Saccharomycetes</taxon>
        <taxon>Saccharomycetales</taxon>
        <taxon>Saccharomycetaceae</taxon>
        <taxon>Saccharomyces</taxon>
    </lineage>
</organism>
<feature type="domain" description="ABC transmembrane type-1" evidence="9">
    <location>
        <begin position="214"/>
        <end position="445"/>
    </location>
</feature>